<feature type="domain" description="RsbT co-antagonist protein RsbRD N-terminal" evidence="3">
    <location>
        <begin position="6"/>
        <end position="133"/>
    </location>
</feature>
<comment type="caution">
    <text evidence="5">The sequence shown here is derived from an EMBL/GenBank/DDBJ whole genome shotgun (WGS) entry which is preliminary data.</text>
</comment>
<dbReference type="InterPro" id="IPR041522">
    <property type="entry name" value="CdaR_GGDEF"/>
</dbReference>
<dbReference type="Pfam" id="PF17853">
    <property type="entry name" value="GGDEF_2"/>
    <property type="match status" value="1"/>
</dbReference>
<dbReference type="PANTHER" id="PTHR33744:SF1">
    <property type="entry name" value="DNA-BINDING TRANSCRIPTIONAL ACTIVATOR ADER"/>
    <property type="match status" value="1"/>
</dbReference>
<organism evidence="5 6">
    <name type="scientific">Pseudonocardia adelaidensis</name>
    <dbReference type="NCBI Taxonomy" id="648754"/>
    <lineage>
        <taxon>Bacteria</taxon>
        <taxon>Bacillati</taxon>
        <taxon>Actinomycetota</taxon>
        <taxon>Actinomycetes</taxon>
        <taxon>Pseudonocardiales</taxon>
        <taxon>Pseudonocardiaceae</taxon>
        <taxon>Pseudonocardia</taxon>
    </lineage>
</organism>
<name>A0ABP9NPP4_9PSEU</name>
<accession>A0ABP9NPP4</accession>
<evidence type="ECO:0000259" key="2">
    <source>
        <dbReference type="Pfam" id="PF13556"/>
    </source>
</evidence>
<evidence type="ECO:0000313" key="5">
    <source>
        <dbReference type="EMBL" id="GAA5129720.1"/>
    </source>
</evidence>
<dbReference type="Proteomes" id="UP001500804">
    <property type="component" value="Unassembled WGS sequence"/>
</dbReference>
<dbReference type="EMBL" id="BAABJO010000021">
    <property type="protein sequence ID" value="GAA5129720.1"/>
    <property type="molecule type" value="Genomic_DNA"/>
</dbReference>
<dbReference type="Pfam" id="PF14361">
    <property type="entry name" value="RsbRD_N"/>
    <property type="match status" value="1"/>
</dbReference>
<feature type="domain" description="CdaR GGDEF-like" evidence="4">
    <location>
        <begin position="154"/>
        <end position="274"/>
    </location>
</feature>
<dbReference type="PANTHER" id="PTHR33744">
    <property type="entry name" value="CARBOHYDRATE DIACID REGULATOR"/>
    <property type="match status" value="1"/>
</dbReference>
<sequence>MESAAEISEEVLDSVWGIPGYDTTHMPREDLSRRIPVSIQALLDSLRDERLTDPAREVAREIGYSRALSGVPIEAMLQSWSTSERICVQHVLRHAEEFAGPDVRRAIAVLNVVFAEVARHSADSYRRTQAEVTAYYDRLTTDLVARLVGEQQATPDEIRKQAQAIGSDPTRPHAAVVVVVAAPDAGLDLRVERHLLAVLAGHTAGRILVGRLDQHLVLLCPLPGDDHRALHALLHRAVTDPHRPGSFLLGTSGDGAPLDAITDVCVKARQAAQVGTKRGWTDCVVTFEDVGLDVMLTRSPDTTAAIIAALDPLRGRPELLATLREYLRNGMSARATARALYLHPNTVPYRLRSIEQLLGRPLTDVTGLTDILIALHELELNQRAV</sequence>
<dbReference type="InterPro" id="IPR051448">
    <property type="entry name" value="CdaR-like_regulators"/>
</dbReference>
<evidence type="ECO:0000259" key="3">
    <source>
        <dbReference type="Pfam" id="PF14361"/>
    </source>
</evidence>
<dbReference type="Pfam" id="PF13556">
    <property type="entry name" value="HTH_30"/>
    <property type="match status" value="1"/>
</dbReference>
<evidence type="ECO:0000259" key="4">
    <source>
        <dbReference type="Pfam" id="PF17853"/>
    </source>
</evidence>
<keyword evidence="6" id="KW-1185">Reference proteome</keyword>
<proteinExistence type="inferred from homology"/>
<protein>
    <submittedName>
        <fullName evidence="5">Helix-turn-helix domain-containing protein</fullName>
    </submittedName>
</protein>
<evidence type="ECO:0000256" key="1">
    <source>
        <dbReference type="ARBA" id="ARBA00006754"/>
    </source>
</evidence>
<feature type="domain" description="PucR C-terminal helix-turn-helix" evidence="2">
    <location>
        <begin position="319"/>
        <end position="376"/>
    </location>
</feature>
<reference evidence="6" key="1">
    <citation type="journal article" date="2019" name="Int. J. Syst. Evol. Microbiol.">
        <title>The Global Catalogue of Microorganisms (GCM) 10K type strain sequencing project: providing services to taxonomists for standard genome sequencing and annotation.</title>
        <authorList>
            <consortium name="The Broad Institute Genomics Platform"/>
            <consortium name="The Broad Institute Genome Sequencing Center for Infectious Disease"/>
            <person name="Wu L."/>
            <person name="Ma J."/>
        </authorList>
    </citation>
    <scope>NUCLEOTIDE SEQUENCE [LARGE SCALE GENOMIC DNA]</scope>
    <source>
        <strain evidence="6">JCM 18302</strain>
    </source>
</reference>
<dbReference type="InterPro" id="IPR042070">
    <property type="entry name" value="PucR_C-HTH_sf"/>
</dbReference>
<gene>
    <name evidence="5" type="ORF">GCM10023320_50640</name>
</gene>
<dbReference type="Gene3D" id="1.10.10.2840">
    <property type="entry name" value="PucR C-terminal helix-turn-helix domain"/>
    <property type="match status" value="1"/>
</dbReference>
<evidence type="ECO:0000313" key="6">
    <source>
        <dbReference type="Proteomes" id="UP001500804"/>
    </source>
</evidence>
<dbReference type="InterPro" id="IPR025751">
    <property type="entry name" value="RsbRD_N_dom"/>
</dbReference>
<dbReference type="RefSeq" id="WP_345607801.1">
    <property type="nucleotide sequence ID" value="NZ_BAABJO010000021.1"/>
</dbReference>
<dbReference type="InterPro" id="IPR025736">
    <property type="entry name" value="PucR_C-HTH_dom"/>
</dbReference>
<comment type="similarity">
    <text evidence="1">Belongs to the CdaR family.</text>
</comment>